<keyword evidence="1" id="KW-0812">Transmembrane</keyword>
<accession>A0A6C0DKT8</accession>
<evidence type="ECO:0000256" key="1">
    <source>
        <dbReference type="SAM" id="Phobius"/>
    </source>
</evidence>
<keyword evidence="1" id="KW-0472">Membrane</keyword>
<name>A0A6C0DKT8_9ZZZZ</name>
<reference evidence="2" key="1">
    <citation type="journal article" date="2020" name="Nature">
        <title>Giant virus diversity and host interactions through global metagenomics.</title>
        <authorList>
            <person name="Schulz F."/>
            <person name="Roux S."/>
            <person name="Paez-Espino D."/>
            <person name="Jungbluth S."/>
            <person name="Walsh D.A."/>
            <person name="Denef V.J."/>
            <person name="McMahon K.D."/>
            <person name="Konstantinidis K.T."/>
            <person name="Eloe-Fadrosh E.A."/>
            <person name="Kyrpides N.C."/>
            <person name="Woyke T."/>
        </authorList>
    </citation>
    <scope>NUCLEOTIDE SEQUENCE</scope>
    <source>
        <strain evidence="2">GVMAG-M-3300023174-30</strain>
    </source>
</reference>
<keyword evidence="1" id="KW-1133">Transmembrane helix</keyword>
<feature type="transmembrane region" description="Helical" evidence="1">
    <location>
        <begin position="5"/>
        <end position="20"/>
    </location>
</feature>
<protein>
    <submittedName>
        <fullName evidence="2">Uncharacterized protein</fullName>
    </submittedName>
</protein>
<evidence type="ECO:0000313" key="2">
    <source>
        <dbReference type="EMBL" id="QHT17548.1"/>
    </source>
</evidence>
<feature type="transmembrane region" description="Helical" evidence="1">
    <location>
        <begin position="56"/>
        <end position="72"/>
    </location>
</feature>
<feature type="transmembrane region" description="Helical" evidence="1">
    <location>
        <begin position="78"/>
        <end position="101"/>
    </location>
</feature>
<organism evidence="2">
    <name type="scientific">viral metagenome</name>
    <dbReference type="NCBI Taxonomy" id="1070528"/>
    <lineage>
        <taxon>unclassified sequences</taxon>
        <taxon>metagenomes</taxon>
        <taxon>organismal metagenomes</taxon>
    </lineage>
</organism>
<proteinExistence type="predicted"/>
<feature type="transmembrane region" description="Helical" evidence="1">
    <location>
        <begin position="26"/>
        <end position="44"/>
    </location>
</feature>
<sequence length="145" mass="18058">MFEIFSYWIFVWFILFYFNITKYNPLFILIIGYLFTFLEFVYLISNKINLYNGFKFFIINVIIKLIPIIIIINMKKTIIKFVDIIISFYLFLIYIIVMLIFHKNPYEYYKNMINTYLKDDNKYKSSFSKLYDYLYNSFIKFIIYR</sequence>
<dbReference type="AlphaFoldDB" id="A0A6C0DKT8"/>
<dbReference type="EMBL" id="MN739643">
    <property type="protein sequence ID" value="QHT17548.1"/>
    <property type="molecule type" value="Genomic_DNA"/>
</dbReference>